<dbReference type="InterPro" id="IPR029055">
    <property type="entry name" value="Ntn_hydrolases_N"/>
</dbReference>
<feature type="domain" description="DUF3700" evidence="1">
    <location>
        <begin position="2"/>
        <end position="227"/>
    </location>
</feature>
<gene>
    <name evidence="2" type="ORF">LUZ62_070822</name>
</gene>
<dbReference type="SUPFAM" id="SSF56235">
    <property type="entry name" value="N-terminal nucleophile aminohydrolases (Ntn hydrolases)"/>
    <property type="match status" value="1"/>
</dbReference>
<dbReference type="Gene3D" id="3.60.20.10">
    <property type="entry name" value="Glutamine Phosphoribosylpyrophosphate, subunit 1, domain 1"/>
    <property type="match status" value="1"/>
</dbReference>
<dbReference type="AlphaFoldDB" id="A0AAV8CX91"/>
<evidence type="ECO:0000313" key="2">
    <source>
        <dbReference type="EMBL" id="KAJ4760447.1"/>
    </source>
</evidence>
<organism evidence="2 3">
    <name type="scientific">Rhynchospora pubera</name>
    <dbReference type="NCBI Taxonomy" id="906938"/>
    <lineage>
        <taxon>Eukaryota</taxon>
        <taxon>Viridiplantae</taxon>
        <taxon>Streptophyta</taxon>
        <taxon>Embryophyta</taxon>
        <taxon>Tracheophyta</taxon>
        <taxon>Spermatophyta</taxon>
        <taxon>Magnoliopsida</taxon>
        <taxon>Liliopsida</taxon>
        <taxon>Poales</taxon>
        <taxon>Cyperaceae</taxon>
        <taxon>Cyperoideae</taxon>
        <taxon>Rhynchosporeae</taxon>
        <taxon>Rhynchospora</taxon>
    </lineage>
</organism>
<dbReference type="InterPro" id="IPR024286">
    <property type="entry name" value="DUF3700"/>
</dbReference>
<sequence>MLAVFDRTVAKCPEGLRRPEVEDGTKGGGPAALLDHFSSVHEGAVTVRLGSAASMGFSSDRQNPFSPRLFASVDDMFCMLQGALTNIPLLKQLYGLGKTATDDIIIIEAYRTLRDRGPYPVDKVVRDLNGKFAFVLFDSSSNSIFIAADADGAVPLFWGTDSEDHLIVSDDVETVKKHCGKHYAPFPKGCFFTSSGGLQSFEHPLSEVKAVPRVDSNGEVCGTMFIVDTKVKKETGMPRVGSGADWTKFLLLVQI</sequence>
<reference evidence="2" key="1">
    <citation type="submission" date="2022-08" db="EMBL/GenBank/DDBJ databases">
        <authorList>
            <person name="Marques A."/>
        </authorList>
    </citation>
    <scope>NUCLEOTIDE SEQUENCE</scope>
    <source>
        <strain evidence="2">RhyPub2mFocal</strain>
        <tissue evidence="2">Leaves</tissue>
    </source>
</reference>
<proteinExistence type="predicted"/>
<keyword evidence="3" id="KW-1185">Reference proteome</keyword>
<dbReference type="Proteomes" id="UP001140206">
    <property type="component" value="Chromosome 4"/>
</dbReference>
<evidence type="ECO:0000313" key="3">
    <source>
        <dbReference type="Proteomes" id="UP001140206"/>
    </source>
</evidence>
<protein>
    <submittedName>
        <fullName evidence="2">Aluminum induced protein with YGL and LRDR motifs</fullName>
    </submittedName>
</protein>
<dbReference type="SMART" id="SM01172">
    <property type="entry name" value="DUF3700"/>
    <property type="match status" value="1"/>
</dbReference>
<dbReference type="InterPro" id="IPR044828">
    <property type="entry name" value="TSJT1-like"/>
</dbReference>
<accession>A0AAV8CX91</accession>
<dbReference type="PANTHER" id="PTHR45952">
    <property type="entry name" value="ALUMINUM INDUCED PROTEIN WITH YGL AND LRDR MOTIFS"/>
    <property type="match status" value="1"/>
</dbReference>
<dbReference type="EMBL" id="JAMFTS010000004">
    <property type="protein sequence ID" value="KAJ4760447.1"/>
    <property type="molecule type" value="Genomic_DNA"/>
</dbReference>
<name>A0AAV8CX91_9POAL</name>
<evidence type="ECO:0000259" key="1">
    <source>
        <dbReference type="SMART" id="SM01172"/>
    </source>
</evidence>
<comment type="caution">
    <text evidence="2">The sequence shown here is derived from an EMBL/GenBank/DDBJ whole genome shotgun (WGS) entry which is preliminary data.</text>
</comment>
<dbReference type="Pfam" id="PF12481">
    <property type="entry name" value="DUF3700"/>
    <property type="match status" value="1"/>
</dbReference>
<dbReference type="PANTHER" id="PTHR45952:SF4">
    <property type="entry name" value="ALUMINUM INDUCED PROTEIN WITH YGL AND LRDR MOTIFS"/>
    <property type="match status" value="1"/>
</dbReference>